<reference evidence="2" key="2">
    <citation type="submission" date="2016-01" db="EMBL/GenBank/DDBJ databases">
        <title>Six Aerococcus type strain genome sequencing and assembly using PacBio and Illumina Hiseq.</title>
        <authorList>
            <person name="Carkaci D."/>
            <person name="Dargis R."/>
            <person name="Nielsen X.C."/>
            <person name="Skovgaard O."/>
            <person name="Fuursted K."/>
            <person name="Christensen J.J."/>
        </authorList>
    </citation>
    <scope>NUCLEOTIDE SEQUENCE [LARGE SCALE GENOMIC DNA]</scope>
    <source>
        <strain evidence="2">CCUG42038B</strain>
    </source>
</reference>
<dbReference type="RefSeq" id="WP_067978101.1">
    <property type="nucleotide sequence ID" value="NZ_CP014163.1"/>
</dbReference>
<dbReference type="EMBL" id="CP014163">
    <property type="protein sequence ID" value="AMB99049.1"/>
    <property type="molecule type" value="Genomic_DNA"/>
</dbReference>
<organism evidence="1 2">
    <name type="scientific">Aerococcus urinaehominis</name>
    <dbReference type="NCBI Taxonomy" id="128944"/>
    <lineage>
        <taxon>Bacteria</taxon>
        <taxon>Bacillati</taxon>
        <taxon>Bacillota</taxon>
        <taxon>Bacilli</taxon>
        <taxon>Lactobacillales</taxon>
        <taxon>Aerococcaceae</taxon>
        <taxon>Aerococcus</taxon>
    </lineage>
</organism>
<keyword evidence="2" id="KW-1185">Reference proteome</keyword>
<accession>A0A0X8FL32</accession>
<dbReference type="Gene3D" id="1.25.40.10">
    <property type="entry name" value="Tetratricopeptide repeat domain"/>
    <property type="match status" value="1"/>
</dbReference>
<evidence type="ECO:0000313" key="2">
    <source>
        <dbReference type="Proteomes" id="UP000062260"/>
    </source>
</evidence>
<protein>
    <submittedName>
        <fullName evidence="1">Uncharacterized protein</fullName>
    </submittedName>
</protein>
<gene>
    <name evidence="1" type="ORF">AWM75_03105</name>
</gene>
<dbReference type="InterPro" id="IPR019734">
    <property type="entry name" value="TPR_rpt"/>
</dbReference>
<proteinExistence type="predicted"/>
<name>A0A0X8FL32_9LACT</name>
<dbReference type="Proteomes" id="UP000062260">
    <property type="component" value="Chromosome"/>
</dbReference>
<dbReference type="PROSITE" id="PS50005">
    <property type="entry name" value="TPR"/>
    <property type="match status" value="1"/>
</dbReference>
<evidence type="ECO:0000313" key="1">
    <source>
        <dbReference type="EMBL" id="AMB99049.1"/>
    </source>
</evidence>
<dbReference type="OrthoDB" id="2134051at2"/>
<sequence>MTKAQDEQFQRFKEKLTGDYTEDMATAIAFFKNNNQVNPEELIELMASVLVEQHPEFDSVFSEVYHFMANHDDQTFIDRMYNLLDQEAYNQAQFEMSIFMRRMENDFEKYRPKLNTSYLCIHSLIDLFQFNINNPYTMELVIPDRNYSYFYKVYGEILTACNERREAVEAYQQSLLWNPYDTEVIYTMARLYHKMGQGGMFYTTVLNGLSYSIRTEDLATGFALMGDFYRYTQEYSYAAQLYYLSNDWSKNDYANIRLQGLEEKITLPQKFTGDQADRFLANLNLSIYPNADDLDKLLGLGSRFLVAQDYQTAQHYYRLYTDIVDNEDVNCRLAQIEAKLADEA</sequence>
<dbReference type="KEGG" id="auh:AWM75_03105"/>
<reference evidence="1 2" key="1">
    <citation type="journal article" date="2016" name="Genome Announc.">
        <title>Complete Genome Sequences of Aerococcus christensenii CCUG 28831T, Aerococcus sanguinicola CCUG 43001T, Aerococcus urinae CCUG 36881T, Aerococcus urinaeequi CCUG 28094T, Aerococcus urinaehominis CCUG 42038 BT, and Aerococcus viridans CCUG 4311T.</title>
        <authorList>
            <person name="Carkaci D."/>
            <person name="Dargis R."/>
            <person name="Nielsen X.C."/>
            <person name="Skovgaard O."/>
            <person name="Fuursted K."/>
            <person name="Christensen J.J."/>
        </authorList>
    </citation>
    <scope>NUCLEOTIDE SEQUENCE [LARGE SCALE GENOMIC DNA]</scope>
    <source>
        <strain evidence="1 2">CCUG42038B</strain>
    </source>
</reference>
<dbReference type="InterPro" id="IPR011990">
    <property type="entry name" value="TPR-like_helical_dom_sf"/>
</dbReference>
<dbReference type="SUPFAM" id="SSF48452">
    <property type="entry name" value="TPR-like"/>
    <property type="match status" value="1"/>
</dbReference>
<dbReference type="AlphaFoldDB" id="A0A0X8FL32"/>